<dbReference type="GO" id="GO:0007018">
    <property type="term" value="P:microtubule-based movement"/>
    <property type="evidence" value="ECO:0007669"/>
    <property type="project" value="InterPro"/>
</dbReference>
<dbReference type="InterPro" id="IPR035706">
    <property type="entry name" value="AAA_9"/>
</dbReference>
<dbReference type="GO" id="GO:0045505">
    <property type="term" value="F:dynein intermediate chain binding"/>
    <property type="evidence" value="ECO:0007669"/>
    <property type="project" value="InterPro"/>
</dbReference>
<dbReference type="OrthoDB" id="424310at2759"/>
<sequence>LPEFDLRSFLSTESEQLIWKSQGLPSDDLSIENALIILQSAGCPFLIDPSSQATEWLCTHLQQHRVEVINQQ</sequence>
<dbReference type="GO" id="GO:0005858">
    <property type="term" value="C:axonemal dynein complex"/>
    <property type="evidence" value="ECO:0007669"/>
    <property type="project" value="TreeGrafter"/>
</dbReference>
<dbReference type="InterPro" id="IPR027417">
    <property type="entry name" value="P-loop_NTPase"/>
</dbReference>
<evidence type="ECO:0000313" key="2">
    <source>
        <dbReference type="EMBL" id="CAG13680.1"/>
    </source>
</evidence>
<dbReference type="Pfam" id="PF12781">
    <property type="entry name" value="AAA_9"/>
    <property type="match status" value="1"/>
</dbReference>
<dbReference type="PANTHER" id="PTHR46532:SF15">
    <property type="entry name" value="CYTOPLASMIC DYNEIN 2 HEAVY CHAIN 1"/>
    <property type="match status" value="1"/>
</dbReference>
<comment type="caution">
    <text evidence="2">The sequence shown here is derived from an EMBL/GenBank/DDBJ whole genome shotgun (WGS) entry which is preliminary data.</text>
</comment>
<dbReference type="KEGG" id="tng:GSTEN00037696G001"/>
<proteinExistence type="predicted"/>
<dbReference type="InterPro" id="IPR026983">
    <property type="entry name" value="DHC"/>
</dbReference>
<organism evidence="2">
    <name type="scientific">Tetraodon nigroviridis</name>
    <name type="common">Spotted green pufferfish</name>
    <name type="synonym">Chelonodon nigroviridis</name>
    <dbReference type="NCBI Taxonomy" id="99883"/>
    <lineage>
        <taxon>Eukaryota</taxon>
        <taxon>Metazoa</taxon>
        <taxon>Chordata</taxon>
        <taxon>Craniata</taxon>
        <taxon>Vertebrata</taxon>
        <taxon>Euteleostomi</taxon>
        <taxon>Actinopterygii</taxon>
        <taxon>Neopterygii</taxon>
        <taxon>Teleostei</taxon>
        <taxon>Neoteleostei</taxon>
        <taxon>Acanthomorphata</taxon>
        <taxon>Eupercaria</taxon>
        <taxon>Tetraodontiformes</taxon>
        <taxon>Tetradontoidea</taxon>
        <taxon>Tetraodontidae</taxon>
        <taxon>Tetraodon</taxon>
    </lineage>
</organism>
<name>Q4RD52_TETNG</name>
<dbReference type="EMBL" id="CAAE01017373">
    <property type="protein sequence ID" value="CAG13680.1"/>
    <property type="molecule type" value="Genomic_DNA"/>
</dbReference>
<protein>
    <submittedName>
        <fullName evidence="2">(spotted green pufferfish) hypothetical protein</fullName>
    </submittedName>
</protein>
<feature type="non-terminal residue" evidence="2">
    <location>
        <position position="1"/>
    </location>
</feature>
<feature type="domain" description="Dynein heavy chain ATP-binding dynein motor region" evidence="1">
    <location>
        <begin position="19"/>
        <end position="71"/>
    </location>
</feature>
<accession>Q4RD52</accession>
<dbReference type="GO" id="GO:0051959">
    <property type="term" value="F:dynein light intermediate chain binding"/>
    <property type="evidence" value="ECO:0007669"/>
    <property type="project" value="InterPro"/>
</dbReference>
<reference evidence="2" key="2">
    <citation type="submission" date="2004-02" db="EMBL/GenBank/DDBJ databases">
        <authorList>
            <consortium name="Genoscope"/>
            <consortium name="Whitehead Institute Centre for Genome Research"/>
        </authorList>
    </citation>
    <scope>NUCLEOTIDE SEQUENCE</scope>
</reference>
<dbReference type="AlphaFoldDB" id="Q4RD52"/>
<dbReference type="Gene3D" id="3.40.50.300">
    <property type="entry name" value="P-loop containing nucleotide triphosphate hydrolases"/>
    <property type="match status" value="1"/>
</dbReference>
<dbReference type="PANTHER" id="PTHR46532">
    <property type="entry name" value="MALE FERTILITY FACTOR KL5"/>
    <property type="match status" value="1"/>
</dbReference>
<feature type="non-terminal residue" evidence="2">
    <location>
        <position position="72"/>
    </location>
</feature>
<reference evidence="2" key="1">
    <citation type="journal article" date="2004" name="Nature">
        <title>Genome duplication in the teleost fish Tetraodon nigroviridis reveals the early vertebrate proto-karyotype.</title>
        <authorList>
            <person name="Jaillon O."/>
            <person name="Aury J.-M."/>
            <person name="Brunet F."/>
            <person name="Petit J.-L."/>
            <person name="Stange-Thomann N."/>
            <person name="Mauceli E."/>
            <person name="Bouneau L."/>
            <person name="Fischer C."/>
            <person name="Ozouf-Costaz C."/>
            <person name="Bernot A."/>
            <person name="Nicaud S."/>
            <person name="Jaffe D."/>
            <person name="Fisher S."/>
            <person name="Lutfalla G."/>
            <person name="Dossat C."/>
            <person name="Segurens B."/>
            <person name="Dasilva C."/>
            <person name="Salanoubat M."/>
            <person name="Levy M."/>
            <person name="Boudet N."/>
            <person name="Castellano S."/>
            <person name="Anthouard V."/>
            <person name="Jubin C."/>
            <person name="Castelli V."/>
            <person name="Katinka M."/>
            <person name="Vacherie B."/>
            <person name="Biemont C."/>
            <person name="Skalli Z."/>
            <person name="Cattolico L."/>
            <person name="Poulain J."/>
            <person name="De Berardinis V."/>
            <person name="Cruaud C."/>
            <person name="Duprat S."/>
            <person name="Brottier P."/>
            <person name="Coutanceau J.-P."/>
            <person name="Gouzy J."/>
            <person name="Parra G."/>
            <person name="Lardier G."/>
            <person name="Chapple C."/>
            <person name="McKernan K.J."/>
            <person name="McEwan P."/>
            <person name="Bosak S."/>
            <person name="Kellis M."/>
            <person name="Volff J.-N."/>
            <person name="Guigo R."/>
            <person name="Zody M.C."/>
            <person name="Mesirov J."/>
            <person name="Lindblad-Toh K."/>
            <person name="Birren B."/>
            <person name="Nusbaum C."/>
            <person name="Kahn D."/>
            <person name="Robinson-Rechavi M."/>
            <person name="Laudet V."/>
            <person name="Schachter V."/>
            <person name="Quetier F."/>
            <person name="Saurin W."/>
            <person name="Scarpelli C."/>
            <person name="Wincker P."/>
            <person name="Lander E.S."/>
            <person name="Weissenbach J."/>
            <person name="Roest Crollius H."/>
        </authorList>
    </citation>
    <scope>NUCLEOTIDE SEQUENCE [LARGE SCALE GENOMIC DNA]</scope>
</reference>
<gene>
    <name evidence="2" type="ORF">GSTENG00037696001</name>
</gene>
<evidence type="ECO:0000259" key="1">
    <source>
        <dbReference type="Pfam" id="PF12781"/>
    </source>
</evidence>